<organism evidence="3 4">
    <name type="scientific">Gnathostoma spinigerum</name>
    <dbReference type="NCBI Taxonomy" id="75299"/>
    <lineage>
        <taxon>Eukaryota</taxon>
        <taxon>Metazoa</taxon>
        <taxon>Ecdysozoa</taxon>
        <taxon>Nematoda</taxon>
        <taxon>Chromadorea</taxon>
        <taxon>Rhabditida</taxon>
        <taxon>Spirurina</taxon>
        <taxon>Gnathostomatomorpha</taxon>
        <taxon>Gnathostomatoidea</taxon>
        <taxon>Gnathostomatidae</taxon>
        <taxon>Gnathostoma</taxon>
    </lineage>
</organism>
<evidence type="ECO:0000256" key="1">
    <source>
        <dbReference type="SAM" id="MobiDB-lite"/>
    </source>
</evidence>
<feature type="compositionally biased region" description="Basic and acidic residues" evidence="1">
    <location>
        <begin position="184"/>
        <end position="199"/>
    </location>
</feature>
<feature type="compositionally biased region" description="Basic and acidic residues" evidence="1">
    <location>
        <begin position="63"/>
        <end position="88"/>
    </location>
</feature>
<keyword evidence="4" id="KW-1185">Reference proteome</keyword>
<accession>A0ABD6EQT8</accession>
<feature type="compositionally biased region" description="Basic and acidic residues" evidence="1">
    <location>
        <begin position="166"/>
        <end position="175"/>
    </location>
</feature>
<feature type="compositionally biased region" description="Basic and acidic residues" evidence="1">
    <location>
        <begin position="211"/>
        <end position="233"/>
    </location>
</feature>
<gene>
    <name evidence="3" type="ORF">AB6A40_008604</name>
</gene>
<feature type="region of interest" description="Disordered" evidence="1">
    <location>
        <begin position="44"/>
        <end position="145"/>
    </location>
</feature>
<feature type="transmembrane region" description="Helical" evidence="2">
    <location>
        <begin position="6"/>
        <end position="24"/>
    </location>
</feature>
<sequence>MIDSVTVGFLGIVLLVVAVLLVIFKMFAKEKSFEEAYGPDALRLLTDEKSSKQKSKPAKARNRGGERKKETVNEKEESRLKSEVEPHSNSEIAQSSRTSESNEFAKQDVKHAKREKKSKEKYFDESKLREEITSEKRIQANDVQEEVTEAKIEMINAAVKQELSTEEVRVENSEKKVRKKNRPRRADDNNVSEIDKEANRQGTSLTGEGSEQEKSGLTREKKSEDRDKAKKCA</sequence>
<evidence type="ECO:0000313" key="3">
    <source>
        <dbReference type="EMBL" id="MFH4981895.1"/>
    </source>
</evidence>
<evidence type="ECO:0000256" key="2">
    <source>
        <dbReference type="SAM" id="Phobius"/>
    </source>
</evidence>
<feature type="compositionally biased region" description="Polar residues" evidence="1">
    <location>
        <begin position="89"/>
        <end position="102"/>
    </location>
</feature>
<feature type="compositionally biased region" description="Basic and acidic residues" evidence="1">
    <location>
        <begin position="117"/>
        <end position="139"/>
    </location>
</feature>
<dbReference type="Proteomes" id="UP001608902">
    <property type="component" value="Unassembled WGS sequence"/>
</dbReference>
<feature type="region of interest" description="Disordered" evidence="1">
    <location>
        <begin position="159"/>
        <end position="233"/>
    </location>
</feature>
<keyword evidence="2" id="KW-0812">Transmembrane</keyword>
<reference evidence="3 4" key="1">
    <citation type="submission" date="2024-08" db="EMBL/GenBank/DDBJ databases">
        <title>Gnathostoma spinigerum genome.</title>
        <authorList>
            <person name="Gonzalez-Bertolin B."/>
            <person name="Monzon S."/>
            <person name="Zaballos A."/>
            <person name="Jimenez P."/>
            <person name="Dekumyoy P."/>
            <person name="Varona S."/>
            <person name="Cuesta I."/>
            <person name="Sumanam S."/>
            <person name="Adisakwattana P."/>
            <person name="Gasser R.B."/>
            <person name="Hernandez-Gonzalez A."/>
            <person name="Young N.D."/>
            <person name="Perteguer M.J."/>
        </authorList>
    </citation>
    <scope>NUCLEOTIDE SEQUENCE [LARGE SCALE GENOMIC DNA]</scope>
    <source>
        <strain evidence="3">AL3</strain>
        <tissue evidence="3">Liver</tissue>
    </source>
</reference>
<keyword evidence="2" id="KW-1133">Transmembrane helix</keyword>
<proteinExistence type="predicted"/>
<keyword evidence="2" id="KW-0472">Membrane</keyword>
<feature type="compositionally biased region" description="Basic residues" evidence="1">
    <location>
        <begin position="52"/>
        <end position="62"/>
    </location>
</feature>
<dbReference type="EMBL" id="JBGFUD010008109">
    <property type="protein sequence ID" value="MFH4981895.1"/>
    <property type="molecule type" value="Genomic_DNA"/>
</dbReference>
<evidence type="ECO:0000313" key="4">
    <source>
        <dbReference type="Proteomes" id="UP001608902"/>
    </source>
</evidence>
<feature type="compositionally biased region" description="Polar residues" evidence="1">
    <location>
        <begin position="200"/>
        <end position="209"/>
    </location>
</feature>
<name>A0ABD6EQT8_9BILA</name>
<comment type="caution">
    <text evidence="3">The sequence shown here is derived from an EMBL/GenBank/DDBJ whole genome shotgun (WGS) entry which is preliminary data.</text>
</comment>
<protein>
    <submittedName>
        <fullName evidence="3">Uncharacterized protein</fullName>
    </submittedName>
</protein>
<dbReference type="AlphaFoldDB" id="A0ABD6EQT8"/>